<comment type="caution">
    <text evidence="3">The sequence shown here is derived from an EMBL/GenBank/DDBJ whole genome shotgun (WGS) entry which is preliminary data.</text>
</comment>
<protein>
    <recommendedName>
        <fullName evidence="2">Ricin B lectin domain-containing protein</fullName>
    </recommendedName>
</protein>
<dbReference type="AlphaFoldDB" id="A0A4Q5KQK2"/>
<gene>
    <name evidence="4" type="ORF">ERW53_18320</name>
    <name evidence="3" type="ORF">ERW57_16675</name>
</gene>
<dbReference type="InterPro" id="IPR000772">
    <property type="entry name" value="Ricin_B_lectin"/>
</dbReference>
<sequence>MKLCVQLFVFLLFLSACNSENILLPEVTHPPEAINSTLEAKTESNSFNINEEVRINFHLKNVSESYLTAIDIKDVAIYRIIKDGTQSVDEDIVARSSSGQIFFKKAGVYHVDFMYKNKQVTKKIEVSDWQLSQKGGETEIRLMNSHKCLSLNDDFKNISVSECNGQPNQQWFIDFPSSGNHFNLKSVYAISEGKSNVCLGVTNTNYPPSVIACSGSGYSSMRLWSYNVIGTKTPKIRITQKYTGDTGNYGHFLGENNDGKVEMIESDLFETSHYYWETNIPYSTMKTLPVIGNKKALLISTYYSDIGPNLESMDLQIKQALANRESNAFSLSDAVYRSSHGELDIQFDVIDGIDIGMKPSLCTSKVVDNAKEAVKDQVNLSDYQLFFVSTQNVRCSWTGLASLPGNWSIGNGSSHKMWMWNHEFGHNLGGYHGLSLNGCTREASGIIIDDTCTEGTSGDPTNTLNGGGARLYPISYQVHAGWLDYDLRVPEIIKSGRYYLPYIWSENDIQGYRFLTLIQNKHIFLEYRKEINQYENWDESDPFLNGVIVRIAEMNGHTIKAYLVDTKPSTTSMNDAPLTLGEYFYHKELGLKVTLESMDEKGAVILVEFDDIK</sequence>
<feature type="domain" description="Ricin B lectin" evidence="2">
    <location>
        <begin position="129"/>
        <end position="202"/>
    </location>
</feature>
<dbReference type="Proteomes" id="UP000294166">
    <property type="component" value="Unassembled WGS sequence"/>
</dbReference>
<keyword evidence="6" id="KW-1185">Reference proteome</keyword>
<dbReference type="RefSeq" id="WP_130049212.1">
    <property type="nucleotide sequence ID" value="NZ_SEZL01000044.1"/>
</dbReference>
<feature type="chain" id="PRO_5020496812" description="Ricin B lectin domain-containing protein" evidence="1">
    <location>
        <begin position="19"/>
        <end position="613"/>
    </location>
</feature>
<organism evidence="3 5">
    <name type="scientific">Aliivibrio finisterrensis</name>
    <dbReference type="NCBI Taxonomy" id="511998"/>
    <lineage>
        <taxon>Bacteria</taxon>
        <taxon>Pseudomonadati</taxon>
        <taxon>Pseudomonadota</taxon>
        <taxon>Gammaproteobacteria</taxon>
        <taxon>Vibrionales</taxon>
        <taxon>Vibrionaceae</taxon>
        <taxon>Aliivibrio</taxon>
    </lineage>
</organism>
<feature type="signal peptide" evidence="1">
    <location>
        <begin position="1"/>
        <end position="18"/>
    </location>
</feature>
<keyword evidence="1" id="KW-0732">Signal</keyword>
<dbReference type="CDD" id="cd00161">
    <property type="entry name" value="beta-trefoil_Ricin-like"/>
    <property type="match status" value="1"/>
</dbReference>
<evidence type="ECO:0000313" key="3">
    <source>
        <dbReference type="EMBL" id="RYU48996.1"/>
    </source>
</evidence>
<dbReference type="Pfam" id="PF14200">
    <property type="entry name" value="RicinB_lectin_2"/>
    <property type="match status" value="1"/>
</dbReference>
<accession>A0A4Q5KQK2</accession>
<proteinExistence type="predicted"/>
<dbReference type="Proteomes" id="UP000294063">
    <property type="component" value="Unassembled WGS sequence"/>
</dbReference>
<dbReference type="EMBL" id="SEZK01000040">
    <property type="protein sequence ID" value="RYU48996.1"/>
    <property type="molecule type" value="Genomic_DNA"/>
</dbReference>
<evidence type="ECO:0000313" key="5">
    <source>
        <dbReference type="Proteomes" id="UP000294063"/>
    </source>
</evidence>
<evidence type="ECO:0000313" key="6">
    <source>
        <dbReference type="Proteomes" id="UP000294166"/>
    </source>
</evidence>
<dbReference type="Gene3D" id="2.80.10.50">
    <property type="match status" value="1"/>
</dbReference>
<evidence type="ECO:0000256" key="1">
    <source>
        <dbReference type="SAM" id="SignalP"/>
    </source>
</evidence>
<dbReference type="SUPFAM" id="SSF50370">
    <property type="entry name" value="Ricin B-like lectins"/>
    <property type="match status" value="1"/>
</dbReference>
<evidence type="ECO:0000259" key="2">
    <source>
        <dbReference type="Pfam" id="PF14200"/>
    </source>
</evidence>
<dbReference type="EMBL" id="SEZN01000045">
    <property type="protein sequence ID" value="RYU61226.1"/>
    <property type="molecule type" value="Genomic_DNA"/>
</dbReference>
<dbReference type="PROSITE" id="PS50231">
    <property type="entry name" value="RICIN_B_LECTIN"/>
    <property type="match status" value="1"/>
</dbReference>
<reference evidence="5 6" key="1">
    <citation type="submission" date="2019-02" db="EMBL/GenBank/DDBJ databases">
        <title>Genome sequences of Aliivibrio finisterrensis strains from farmed Atlantic salmon.</title>
        <authorList>
            <person name="Bowman J.P."/>
        </authorList>
    </citation>
    <scope>NUCLEOTIDE SEQUENCE [LARGE SCALE GENOMIC DNA]</scope>
    <source>
        <strain evidence="4 6">A21</strain>
        <strain evidence="3 5">A46</strain>
    </source>
</reference>
<dbReference type="SUPFAM" id="SSF55486">
    <property type="entry name" value="Metalloproteases ('zincins'), catalytic domain"/>
    <property type="match status" value="1"/>
</dbReference>
<evidence type="ECO:0000313" key="4">
    <source>
        <dbReference type="EMBL" id="RYU61226.1"/>
    </source>
</evidence>
<dbReference type="InterPro" id="IPR035992">
    <property type="entry name" value="Ricin_B-like_lectins"/>
</dbReference>
<dbReference type="PROSITE" id="PS51257">
    <property type="entry name" value="PROKAR_LIPOPROTEIN"/>
    <property type="match status" value="1"/>
</dbReference>
<name>A0A4Q5KQK2_9GAMM</name>